<feature type="DNA-binding region" description="HMG box" evidence="22">
    <location>
        <begin position="96"/>
        <end position="158"/>
    </location>
</feature>
<gene>
    <name evidence="25" type="primary">hmgb2</name>
</gene>
<dbReference type="PANTHER" id="PTHR48112">
    <property type="entry name" value="HIGH MOBILITY GROUP PROTEIN DSP1"/>
    <property type="match status" value="1"/>
</dbReference>
<sequence length="248" mass="28326">MGKGDPNKPRGKMSSYAYFVQTCREEHKKKHPDSSVNFAEFSKKCSERWKTMSAKEKSKFEEMAKNDKVRYEREMKTYIPPKGEKKGKKKKDPNAPKRPPSAFFLFCSEHRPQIKSESPGLSIGDTAKKLGEMWSEQTPKDKLPYEQKAAKLKEKYEKVGVCNILKALSKAQVKPFHCSNIEWIFVINTGFALQDVAAYKAKGKSDVGKKVPGRPTGSKKKAEPEEDDDDEDEDEEDEEDDDDEDDDE</sequence>
<evidence type="ECO:0000256" key="6">
    <source>
        <dbReference type="ARBA" id="ARBA00022454"/>
    </source>
</evidence>
<dbReference type="FunFam" id="1.10.30.10:FF:000006">
    <property type="entry name" value="High mobility group protein B1"/>
    <property type="match status" value="1"/>
</dbReference>
<keyword evidence="12" id="KW-0805">Transcription regulation</keyword>
<evidence type="ECO:0000256" key="4">
    <source>
        <dbReference type="ARBA" id="ARBA00004613"/>
    </source>
</evidence>
<keyword evidence="7" id="KW-0963">Cytoplasm</keyword>
<evidence type="ECO:0000256" key="16">
    <source>
        <dbReference type="ARBA" id="ARBA00023163"/>
    </source>
</evidence>
<evidence type="ECO:0000256" key="14">
    <source>
        <dbReference type="ARBA" id="ARBA00023125"/>
    </source>
</evidence>
<dbReference type="AlphaFoldDB" id="A0A803K866"/>
<dbReference type="InterPro" id="IPR050342">
    <property type="entry name" value="HMGB"/>
</dbReference>
<evidence type="ECO:0000256" key="1">
    <source>
        <dbReference type="ARBA" id="ARBA00004123"/>
    </source>
</evidence>
<keyword evidence="18" id="KW-0395">Inflammatory response</keyword>
<evidence type="ECO:0000256" key="17">
    <source>
        <dbReference type="ARBA" id="ARBA00023172"/>
    </source>
</evidence>
<dbReference type="PROSITE" id="PS50118">
    <property type="entry name" value="HMG_BOX_2"/>
    <property type="match status" value="2"/>
</dbReference>
<evidence type="ECO:0000256" key="3">
    <source>
        <dbReference type="ARBA" id="ARBA00004496"/>
    </source>
</evidence>
<keyword evidence="6" id="KW-0158">Chromosome</keyword>
<dbReference type="GO" id="GO:0003677">
    <property type="term" value="F:DNA binding"/>
    <property type="evidence" value="ECO:0007669"/>
    <property type="project" value="UniProtKB-UniRule"/>
</dbReference>
<evidence type="ECO:0000256" key="9">
    <source>
        <dbReference type="ARBA" id="ARBA00022588"/>
    </source>
</evidence>
<protein>
    <recommendedName>
        <fullName evidence="20">High mobility group protein B2</fullName>
    </recommendedName>
    <alternativeName>
        <fullName evidence="21">High mobility group protein 2</fullName>
    </alternativeName>
</protein>
<dbReference type="SUPFAM" id="SSF47095">
    <property type="entry name" value="HMG-box"/>
    <property type="match status" value="2"/>
</dbReference>
<name>A0A803K866_XENTR</name>
<feature type="domain" description="HMG box" evidence="24">
    <location>
        <begin position="96"/>
        <end position="158"/>
    </location>
</feature>
<keyword evidence="19 22" id="KW-0539">Nucleus</keyword>
<keyword evidence="16" id="KW-0804">Transcription</keyword>
<dbReference type="GO" id="GO:0005634">
    <property type="term" value="C:nucleus"/>
    <property type="evidence" value="ECO:0007669"/>
    <property type="project" value="UniProtKB-SubCell"/>
</dbReference>
<dbReference type="Gene3D" id="1.10.30.10">
    <property type="entry name" value="High mobility group box domain"/>
    <property type="match status" value="2"/>
</dbReference>
<evidence type="ECO:0000256" key="7">
    <source>
        <dbReference type="ARBA" id="ARBA00022490"/>
    </source>
</evidence>
<dbReference type="InterPro" id="IPR017967">
    <property type="entry name" value="HMG_boxA_CS"/>
</dbReference>
<evidence type="ECO:0000256" key="8">
    <source>
        <dbReference type="ARBA" id="ARBA00022525"/>
    </source>
</evidence>
<evidence type="ECO:0000256" key="2">
    <source>
        <dbReference type="ARBA" id="ARBA00004286"/>
    </source>
</evidence>
<organism evidence="25">
    <name type="scientific">Xenopus tropicalis</name>
    <name type="common">Western clawed frog</name>
    <name type="synonym">Silurana tropicalis</name>
    <dbReference type="NCBI Taxonomy" id="8364"/>
    <lineage>
        <taxon>Eukaryota</taxon>
        <taxon>Metazoa</taxon>
        <taxon>Chordata</taxon>
        <taxon>Craniata</taxon>
        <taxon>Vertebrata</taxon>
        <taxon>Euteleostomi</taxon>
        <taxon>Amphibia</taxon>
        <taxon>Batrachia</taxon>
        <taxon>Anura</taxon>
        <taxon>Pipoidea</taxon>
        <taxon>Pipidae</taxon>
        <taxon>Xenopodinae</taxon>
        <taxon>Xenopus</taxon>
        <taxon>Silurana</taxon>
    </lineage>
</organism>
<feature type="DNA-binding region" description="HMG box" evidence="22">
    <location>
        <begin position="9"/>
        <end position="79"/>
    </location>
</feature>
<keyword evidence="10" id="KW-0677">Repeat</keyword>
<accession>A0A803K866</accession>
<reference evidence="25" key="2">
    <citation type="submission" date="2021-03" db="UniProtKB">
        <authorList>
            <consortium name="Ensembl"/>
        </authorList>
    </citation>
    <scope>IDENTIFICATION</scope>
</reference>
<dbReference type="SMART" id="SM00398">
    <property type="entry name" value="HMG"/>
    <property type="match status" value="2"/>
</dbReference>
<dbReference type="FunFam" id="1.10.30.10:FF:000018">
    <property type="entry name" value="High mobility group protein B2"/>
    <property type="match status" value="1"/>
</dbReference>
<evidence type="ECO:0000256" key="11">
    <source>
        <dbReference type="ARBA" id="ARBA00022859"/>
    </source>
</evidence>
<feature type="region of interest" description="Disordered" evidence="23">
    <location>
        <begin position="72"/>
        <end position="99"/>
    </location>
</feature>
<proteinExistence type="inferred from homology"/>
<keyword evidence="8" id="KW-0964">Secreted</keyword>
<dbReference type="PANTHER" id="PTHR48112:SF3">
    <property type="entry name" value="HIGH MOBILITY GROUP PROTEIN B2"/>
    <property type="match status" value="1"/>
</dbReference>
<dbReference type="CDD" id="cd21979">
    <property type="entry name" value="HMG-box_HMGB_rpt2"/>
    <property type="match status" value="1"/>
</dbReference>
<keyword evidence="11" id="KW-0391">Immunity</keyword>
<evidence type="ECO:0000256" key="21">
    <source>
        <dbReference type="ARBA" id="ARBA00041514"/>
    </source>
</evidence>
<dbReference type="GO" id="GO:0045087">
    <property type="term" value="P:innate immune response"/>
    <property type="evidence" value="ECO:0007669"/>
    <property type="project" value="UniProtKB-KW"/>
</dbReference>
<dbReference type="InterPro" id="IPR036910">
    <property type="entry name" value="HMG_box_dom_sf"/>
</dbReference>
<keyword evidence="13" id="KW-0558">Oxidation</keyword>
<feature type="compositionally biased region" description="Acidic residues" evidence="23">
    <location>
        <begin position="224"/>
        <end position="248"/>
    </location>
</feature>
<evidence type="ECO:0000256" key="12">
    <source>
        <dbReference type="ARBA" id="ARBA00023015"/>
    </source>
</evidence>
<dbReference type="GO" id="GO:0005576">
    <property type="term" value="C:extracellular region"/>
    <property type="evidence" value="ECO:0007669"/>
    <property type="project" value="UniProtKB-SubCell"/>
</dbReference>
<dbReference type="Bgee" id="ENSXETG00000016916">
    <property type="expression patterns" value="Expressed in gastrula and 21 other cell types or tissues"/>
</dbReference>
<dbReference type="PROSITE" id="PS00353">
    <property type="entry name" value="HMG_BOX_1"/>
    <property type="match status" value="1"/>
</dbReference>
<evidence type="ECO:0000256" key="20">
    <source>
        <dbReference type="ARBA" id="ARBA00040400"/>
    </source>
</evidence>
<dbReference type="GeneTree" id="ENSGT00940000154466"/>
<dbReference type="GO" id="GO:0005737">
    <property type="term" value="C:cytoplasm"/>
    <property type="evidence" value="ECO:0007669"/>
    <property type="project" value="UniProtKB-SubCell"/>
</dbReference>
<evidence type="ECO:0000256" key="22">
    <source>
        <dbReference type="PROSITE-ProRule" id="PRU00267"/>
    </source>
</evidence>
<dbReference type="InterPro" id="IPR009071">
    <property type="entry name" value="HMG_box_dom"/>
</dbReference>
<dbReference type="GO" id="GO:0006310">
    <property type="term" value="P:DNA recombination"/>
    <property type="evidence" value="ECO:0007669"/>
    <property type="project" value="UniProtKB-KW"/>
</dbReference>
<evidence type="ECO:0000256" key="15">
    <source>
        <dbReference type="ARBA" id="ARBA00023157"/>
    </source>
</evidence>
<comment type="subcellular location">
    <subcellularLocation>
        <location evidence="2">Chromosome</location>
    </subcellularLocation>
    <subcellularLocation>
        <location evidence="3">Cytoplasm</location>
    </subcellularLocation>
    <subcellularLocation>
        <location evidence="1">Nucleus</location>
    </subcellularLocation>
    <subcellularLocation>
        <location evidence="4">Secreted</location>
    </subcellularLocation>
</comment>
<keyword evidence="14 22" id="KW-0238">DNA-binding</keyword>
<reference evidence="25" key="1">
    <citation type="journal article" date="2010" name="Science">
        <title>The genome of the Western clawed frog Xenopus tropicalis.</title>
        <authorList>
            <person name="Hellsten U."/>
            <person name="Harland R.M."/>
            <person name="Gilchrist M.J."/>
            <person name="Hendrix D."/>
            <person name="Jurka J."/>
            <person name="Kapitonov V."/>
            <person name="Ovcharenko I."/>
            <person name="Putnam N.H."/>
            <person name="Shu S."/>
            <person name="Taher L."/>
            <person name="Blitz I.L."/>
            <person name="Blumberg B."/>
            <person name="Dichmann D.S."/>
            <person name="Dubchak I."/>
            <person name="Amaya E."/>
            <person name="Detter J.C."/>
            <person name="Fletcher R."/>
            <person name="Gerhard D.S."/>
            <person name="Goodstein D."/>
            <person name="Graves T."/>
            <person name="Grigoriev I.V."/>
            <person name="Grimwood J."/>
            <person name="Kawashima T."/>
            <person name="Lindquist E."/>
            <person name="Lucas S.M."/>
            <person name="Mead P.E."/>
            <person name="Mitros T."/>
            <person name="Ogino H."/>
            <person name="Ohta Y."/>
            <person name="Poliakov A.V."/>
            <person name="Pollet N."/>
            <person name="Robert J."/>
            <person name="Salamov A."/>
            <person name="Sater A.K."/>
            <person name="Schmutz J."/>
            <person name="Terry A."/>
            <person name="Vize P.D."/>
            <person name="Warren W.C."/>
            <person name="Wells D."/>
            <person name="Wills A."/>
            <person name="Wilson R.K."/>
            <person name="Zimmerman L.B."/>
            <person name="Zorn A.M."/>
            <person name="Grainger R."/>
            <person name="Grammer T."/>
            <person name="Khokha M.K."/>
            <person name="Richardson P.M."/>
            <person name="Rokhsar D.S."/>
        </authorList>
    </citation>
    <scope>NUCLEOTIDE SEQUENCE [LARGE SCALE GENOMIC DNA]</scope>
    <source>
        <strain evidence="25">Nigerian</strain>
    </source>
</reference>
<feature type="region of interest" description="Disordered" evidence="23">
    <location>
        <begin position="201"/>
        <end position="248"/>
    </location>
</feature>
<dbReference type="Xenbase" id="XB-GENE-1000246">
    <property type="gene designation" value="hmgb2"/>
</dbReference>
<evidence type="ECO:0000256" key="13">
    <source>
        <dbReference type="ARBA" id="ARBA00023097"/>
    </source>
</evidence>
<evidence type="ECO:0000256" key="23">
    <source>
        <dbReference type="SAM" id="MobiDB-lite"/>
    </source>
</evidence>
<dbReference type="CDD" id="cd21978">
    <property type="entry name" value="HMG-box_HMGB_rpt1"/>
    <property type="match status" value="1"/>
</dbReference>
<dbReference type="Pfam" id="PF00505">
    <property type="entry name" value="HMG_box"/>
    <property type="match status" value="1"/>
</dbReference>
<dbReference type="Ensembl" id="ENSXETT00000124398">
    <property type="protein sequence ID" value="ENSXETP00000116576"/>
    <property type="gene ID" value="ENSXETG00000016916"/>
</dbReference>
<keyword evidence="17" id="KW-0233">DNA recombination</keyword>
<dbReference type="GO" id="GO:0005694">
    <property type="term" value="C:chromosome"/>
    <property type="evidence" value="ECO:0007669"/>
    <property type="project" value="UniProtKB-SubCell"/>
</dbReference>
<comment type="similarity">
    <text evidence="5">Belongs to the HMGB family.</text>
</comment>
<evidence type="ECO:0000256" key="19">
    <source>
        <dbReference type="ARBA" id="ARBA00023242"/>
    </source>
</evidence>
<dbReference type="Pfam" id="PF09011">
    <property type="entry name" value="HMG_box_2"/>
    <property type="match status" value="1"/>
</dbReference>
<evidence type="ECO:0000256" key="18">
    <source>
        <dbReference type="ARBA" id="ARBA00023198"/>
    </source>
</evidence>
<evidence type="ECO:0000256" key="10">
    <source>
        <dbReference type="ARBA" id="ARBA00022737"/>
    </source>
</evidence>
<evidence type="ECO:0000313" key="25">
    <source>
        <dbReference type="Ensembl" id="ENSXETP00000116576"/>
    </source>
</evidence>
<keyword evidence="15" id="KW-1015">Disulfide bond</keyword>
<dbReference type="PRINTS" id="PR00886">
    <property type="entry name" value="HIGHMOBLTY12"/>
</dbReference>
<feature type="domain" description="HMG box" evidence="24">
    <location>
        <begin position="9"/>
        <end position="79"/>
    </location>
</feature>
<evidence type="ECO:0000256" key="5">
    <source>
        <dbReference type="ARBA" id="ARBA00008774"/>
    </source>
</evidence>
<evidence type="ECO:0000259" key="24">
    <source>
        <dbReference type="PROSITE" id="PS50118"/>
    </source>
</evidence>
<keyword evidence="9" id="KW-0399">Innate immunity</keyword>
<dbReference type="GO" id="GO:0006954">
    <property type="term" value="P:inflammatory response"/>
    <property type="evidence" value="ECO:0007669"/>
    <property type="project" value="UniProtKB-KW"/>
</dbReference>